<evidence type="ECO:0000256" key="1">
    <source>
        <dbReference type="SAM" id="MobiDB-lite"/>
    </source>
</evidence>
<feature type="compositionally biased region" description="Low complexity" evidence="1">
    <location>
        <begin position="85"/>
        <end position="100"/>
    </location>
</feature>
<dbReference type="OrthoDB" id="4736382at2759"/>
<keyword evidence="3" id="KW-1185">Reference proteome</keyword>
<comment type="caution">
    <text evidence="2">The sequence shown here is derived from an EMBL/GenBank/DDBJ whole genome shotgun (WGS) entry which is preliminary data.</text>
</comment>
<feature type="region of interest" description="Disordered" evidence="1">
    <location>
        <begin position="421"/>
        <end position="442"/>
    </location>
</feature>
<accession>A0A9Q0AQN5</accession>
<dbReference type="EMBL" id="JAFIMR010000013">
    <property type="protein sequence ID" value="KAI1870900.1"/>
    <property type="molecule type" value="Genomic_DNA"/>
</dbReference>
<gene>
    <name evidence="2" type="ORF">JX265_005940</name>
</gene>
<dbReference type="Proteomes" id="UP000829685">
    <property type="component" value="Unassembled WGS sequence"/>
</dbReference>
<feature type="region of interest" description="Disordered" evidence="1">
    <location>
        <begin position="75"/>
        <end position="142"/>
    </location>
</feature>
<evidence type="ECO:0000313" key="2">
    <source>
        <dbReference type="EMBL" id="KAI1870900.1"/>
    </source>
</evidence>
<proteinExistence type="predicted"/>
<evidence type="ECO:0000313" key="3">
    <source>
        <dbReference type="Proteomes" id="UP000829685"/>
    </source>
</evidence>
<dbReference type="AlphaFoldDB" id="A0A9Q0AQN5"/>
<reference evidence="2" key="1">
    <citation type="submission" date="2021-03" db="EMBL/GenBank/DDBJ databases">
        <title>Revisited historic fungal species revealed as producer of novel bioactive compounds through whole genome sequencing and comparative genomics.</title>
        <authorList>
            <person name="Vignolle G.A."/>
            <person name="Hochenegger N."/>
            <person name="Mach R.L."/>
            <person name="Mach-Aigner A.R."/>
            <person name="Javad Rahimi M."/>
            <person name="Salim K.A."/>
            <person name="Chan C.M."/>
            <person name="Lim L.B.L."/>
            <person name="Cai F."/>
            <person name="Druzhinina I.S."/>
            <person name="U'Ren J.M."/>
            <person name="Derntl C."/>
        </authorList>
    </citation>
    <scope>NUCLEOTIDE SEQUENCE</scope>
    <source>
        <strain evidence="2">TUCIM 5799</strain>
    </source>
</reference>
<organism evidence="2 3">
    <name type="scientific">Neoarthrinium moseri</name>
    <dbReference type="NCBI Taxonomy" id="1658444"/>
    <lineage>
        <taxon>Eukaryota</taxon>
        <taxon>Fungi</taxon>
        <taxon>Dikarya</taxon>
        <taxon>Ascomycota</taxon>
        <taxon>Pezizomycotina</taxon>
        <taxon>Sordariomycetes</taxon>
        <taxon>Xylariomycetidae</taxon>
        <taxon>Amphisphaeriales</taxon>
        <taxon>Apiosporaceae</taxon>
        <taxon>Neoarthrinium</taxon>
    </lineage>
</organism>
<sequence length="442" mass="46974">MVGGRKYANKQIEWLLSKIAKGEPQDQIIAAFREKWDCPTFGKAQYKYLKGMYGADPEFGLPLVNRGVITSATLARTSKRRAKSKSTSASSPAQSAQDALAHADSGEGHLSPDHPLSQQVPFPALNGGSTFGDHLPDGQPESLYPSDYVTSAAPAAAVTQPPYNYNTVMINGLPYDATHGYDLSTFSRENDLDFGAVHHQSQGPAFNSQNPAGQLFGDVGSLEDTGSNFGFFDGTFTGDRDFGIRPGSGQVYEPVFDTRSNIAASTTAATGAAPTTSAASDTRWFPNITTDLISSLPAGVSPGPGPAPVPIVRPGRNAVPTPTPHTVLAPEMFPPSTHAYAFNQEGTLPPRPEGCMPEARTGWDMVGWYYAGQHDRCPIPIIHRHTQGGQVQFDSVYDVACMLTGRPLEAVSQPSTDCASIVASSPHVGDGASTDTEMKTDP</sequence>
<protein>
    <submittedName>
        <fullName evidence="2">Uncharacterized protein</fullName>
    </submittedName>
</protein>
<name>A0A9Q0AQN5_9PEZI</name>